<accession>A0A1L6R9X6</accession>
<organism evidence="2 3">
    <name type="scientific">Weissella jogaejeotgali</name>
    <dbReference type="NCBI Taxonomy" id="1631871"/>
    <lineage>
        <taxon>Bacteria</taxon>
        <taxon>Bacillati</taxon>
        <taxon>Bacillota</taxon>
        <taxon>Bacilli</taxon>
        <taxon>Lactobacillales</taxon>
        <taxon>Lactobacillaceae</taxon>
        <taxon>Weissella</taxon>
    </lineage>
</organism>
<dbReference type="RefSeq" id="WP_075269141.1">
    <property type="nucleotide sequence ID" value="NZ_CP014332.1"/>
</dbReference>
<sequence>MIIFISLAIAAVTIFYIAMRPDDIVGWALWLIMVVGLVGVVALLGFICSSRASTNTTSYYGDRYDTTITNHNRYWYFDKDHKFTSKKTVLVYDRQAHKILEKGRMGE</sequence>
<dbReference type="EMBL" id="CP014332">
    <property type="protein sequence ID" value="APS41300.1"/>
    <property type="molecule type" value="Genomic_DNA"/>
</dbReference>
<dbReference type="Proteomes" id="UP000185473">
    <property type="component" value="Chromosome"/>
</dbReference>
<dbReference type="AlphaFoldDB" id="A0A1L6R9X6"/>
<gene>
    <name evidence="2" type="ORF">FOL01_0441</name>
</gene>
<feature type="transmembrane region" description="Helical" evidence="1">
    <location>
        <begin position="27"/>
        <end position="48"/>
    </location>
</feature>
<proteinExistence type="predicted"/>
<keyword evidence="1" id="KW-0812">Transmembrane</keyword>
<dbReference type="STRING" id="1631871.FOL01_0441"/>
<keyword evidence="3" id="KW-1185">Reference proteome</keyword>
<protein>
    <submittedName>
        <fullName evidence="2">Uncharacterized protein</fullName>
    </submittedName>
</protein>
<dbReference type="KEGG" id="wjo:FOL01_0441"/>
<keyword evidence="1" id="KW-0472">Membrane</keyword>
<keyword evidence="1" id="KW-1133">Transmembrane helix</keyword>
<evidence type="ECO:0000256" key="1">
    <source>
        <dbReference type="SAM" id="Phobius"/>
    </source>
</evidence>
<evidence type="ECO:0000313" key="3">
    <source>
        <dbReference type="Proteomes" id="UP000185473"/>
    </source>
</evidence>
<evidence type="ECO:0000313" key="2">
    <source>
        <dbReference type="EMBL" id="APS41300.1"/>
    </source>
</evidence>
<name>A0A1L6R9X6_9LACO</name>
<reference evidence="2 3" key="1">
    <citation type="submission" date="2016-02" db="EMBL/GenBank/DDBJ databases">
        <title>Complete Genome Sequence of Weissella jogaejeotgali FOL01.</title>
        <authorList>
            <person name="Lee J.-H."/>
            <person name="Ku H.-J."/>
        </authorList>
    </citation>
    <scope>NUCLEOTIDE SEQUENCE [LARGE SCALE GENOMIC DNA]</scope>
    <source>
        <strain evidence="2 3">FOL01</strain>
    </source>
</reference>